<dbReference type="InterPro" id="IPR001611">
    <property type="entry name" value="Leu-rich_rpt"/>
</dbReference>
<dbReference type="PANTHER" id="PTHR46844">
    <property type="entry name" value="SLR5058 PROTEIN"/>
    <property type="match status" value="1"/>
</dbReference>
<dbReference type="SMART" id="SM00368">
    <property type="entry name" value="LRR_RI"/>
    <property type="match status" value="6"/>
</dbReference>
<dbReference type="InterPro" id="IPR007111">
    <property type="entry name" value="NACHT_NTPase"/>
</dbReference>
<dbReference type="Pfam" id="PF13516">
    <property type="entry name" value="LRR_6"/>
    <property type="match status" value="5"/>
</dbReference>
<accession>A0AAU9XW42</accession>
<organism evidence="5 6">
    <name type="scientific">Pocillopora meandrina</name>
    <dbReference type="NCBI Taxonomy" id="46732"/>
    <lineage>
        <taxon>Eukaryota</taxon>
        <taxon>Metazoa</taxon>
        <taxon>Cnidaria</taxon>
        <taxon>Anthozoa</taxon>
        <taxon>Hexacorallia</taxon>
        <taxon>Scleractinia</taxon>
        <taxon>Astrocoeniina</taxon>
        <taxon>Pocilloporidae</taxon>
        <taxon>Pocillopora</taxon>
    </lineage>
</organism>
<dbReference type="InterPro" id="IPR027417">
    <property type="entry name" value="P-loop_NTPase"/>
</dbReference>
<dbReference type="SUPFAM" id="SSF52047">
    <property type="entry name" value="RNI-like"/>
    <property type="match status" value="1"/>
</dbReference>
<dbReference type="PANTHER" id="PTHR46844:SF1">
    <property type="entry name" value="SLR5058 PROTEIN"/>
    <property type="match status" value="1"/>
</dbReference>
<proteinExistence type="predicted"/>
<dbReference type="Proteomes" id="UP001159428">
    <property type="component" value="Unassembled WGS sequence"/>
</dbReference>
<evidence type="ECO:0000256" key="2">
    <source>
        <dbReference type="ARBA" id="ARBA00022840"/>
    </source>
</evidence>
<evidence type="ECO:0000259" key="4">
    <source>
        <dbReference type="PROSITE" id="PS50837"/>
    </source>
</evidence>
<feature type="coiled-coil region" evidence="3">
    <location>
        <begin position="208"/>
        <end position="235"/>
    </location>
</feature>
<evidence type="ECO:0000256" key="1">
    <source>
        <dbReference type="ARBA" id="ARBA00022741"/>
    </source>
</evidence>
<sequence>MGTAPSPFASTKETTNYARLCRLLVDIGCQVLRSTFDKIHPPATLHTVLGSTSVHYAKLQSLYKGKKKVLNPKQWGKLYPTHKAVSSKDFDITLLTVLLRNICSLHTPTKGWDELPPATDIRIEDDIARVKYYRNTVYGHASQASVDDSSFSADWQKIREALVRLGGAHFRTEIDNLEHDCMDPDIEEHYRELMKQWKKDDDSIKDKLEEIEGSLEKVRSEMAKMDSELKEVREKLSTLAAPVGESKNEGIFDATELINGIRQLYNTREGWLSPFPWCEEFQFFLGNIFTRLKVVRRKKTRGEITDVFVEMSSILDPYEECSAPRTVLIEGEPGMGKTTYCKKYVYDWATKQQEPQGCGSTAFKVVLLLKCRDIHSDVWEAIDDQLLPRDIDEEVKQQFFQFIRENQSSILLILDGLDELPSSQLSMFSELIEGRVLPRCYIVATARHEAGKKVRKCCDTLLQIEGFTEEHVKGFVTKYFKERTDLATKLSQRMSRDKNLREIAANPLNTALLCLLCEEVEGTLPESRAQLYLDMVECVLRRYRKKKGLLEKIEDLTNHYKPQLNHLGKVALNGLLDDKLDFNESELRNHAKDLTEFGFLSVQPGGSKLRQTLHYAFLHKSFQEFFSAFFICSQIQSKKIKPEELVSDPRYFVELKQILLFSCGILGMKCDEQVVALVKSLTNEVNKSEGHGTKIVLEAINECKREKSDFHSQLAKSFGTGLNLTYLDLSFNGISDAGATCIAEAIKVNKTLTKLNFFRNDISDVGATCIAEAIKVNKTLTILDLSGNGISDAGAKCIAEAIKVNNTLTNLDLSCNGISDAGATCIAEAIKINKTLTKLNLLLNRIGDAGATCIAEAIKVNKTLTKLNLLRNRISDAVATYIAEAIKAGFK</sequence>
<dbReference type="AlphaFoldDB" id="A0AAU9XW42"/>
<keyword evidence="1" id="KW-0547">Nucleotide-binding</keyword>
<dbReference type="Gene3D" id="3.80.10.10">
    <property type="entry name" value="Ribonuclease Inhibitor"/>
    <property type="match status" value="2"/>
</dbReference>
<feature type="domain" description="NACHT" evidence="4">
    <location>
        <begin position="325"/>
        <end position="447"/>
    </location>
</feature>
<dbReference type="PROSITE" id="PS50837">
    <property type="entry name" value="NACHT"/>
    <property type="match status" value="1"/>
</dbReference>
<keyword evidence="6" id="KW-1185">Reference proteome</keyword>
<dbReference type="Pfam" id="PF18738">
    <property type="entry name" value="HEPN_DZIP3"/>
    <property type="match status" value="1"/>
</dbReference>
<dbReference type="EMBL" id="CALNXJ010000065">
    <property type="protein sequence ID" value="CAH3157716.1"/>
    <property type="molecule type" value="Genomic_DNA"/>
</dbReference>
<evidence type="ECO:0000313" key="6">
    <source>
        <dbReference type="Proteomes" id="UP001159428"/>
    </source>
</evidence>
<gene>
    <name evidence="5" type="ORF">PMEA_00030101</name>
</gene>
<dbReference type="InterPro" id="IPR032675">
    <property type="entry name" value="LRR_dom_sf"/>
</dbReference>
<dbReference type="Gene3D" id="3.40.50.300">
    <property type="entry name" value="P-loop containing nucleotide triphosphate hydrolases"/>
    <property type="match status" value="1"/>
</dbReference>
<comment type="caution">
    <text evidence="5">The sequence shown here is derived from an EMBL/GenBank/DDBJ whole genome shotgun (WGS) entry which is preliminary data.</text>
</comment>
<evidence type="ECO:0000313" key="5">
    <source>
        <dbReference type="EMBL" id="CAH3157716.1"/>
    </source>
</evidence>
<dbReference type="InterPro" id="IPR041249">
    <property type="entry name" value="HEPN_DZIP3"/>
</dbReference>
<dbReference type="Pfam" id="PF05729">
    <property type="entry name" value="NACHT"/>
    <property type="match status" value="1"/>
</dbReference>
<protein>
    <recommendedName>
        <fullName evidence="4">NACHT domain-containing protein</fullName>
    </recommendedName>
</protein>
<evidence type="ECO:0000256" key="3">
    <source>
        <dbReference type="SAM" id="Coils"/>
    </source>
</evidence>
<reference evidence="5 6" key="1">
    <citation type="submission" date="2022-05" db="EMBL/GenBank/DDBJ databases">
        <authorList>
            <consortium name="Genoscope - CEA"/>
            <person name="William W."/>
        </authorList>
    </citation>
    <scope>NUCLEOTIDE SEQUENCE [LARGE SCALE GENOMIC DNA]</scope>
</reference>
<dbReference type="SUPFAM" id="SSF52540">
    <property type="entry name" value="P-loop containing nucleoside triphosphate hydrolases"/>
    <property type="match status" value="1"/>
</dbReference>
<keyword evidence="2" id="KW-0067">ATP-binding</keyword>
<dbReference type="GO" id="GO:0005524">
    <property type="term" value="F:ATP binding"/>
    <property type="evidence" value="ECO:0007669"/>
    <property type="project" value="UniProtKB-KW"/>
</dbReference>
<keyword evidence="3" id="KW-0175">Coiled coil</keyword>
<name>A0AAU9XW42_9CNID</name>